<feature type="transmembrane region" description="Helical" evidence="1">
    <location>
        <begin position="15"/>
        <end position="36"/>
    </location>
</feature>
<dbReference type="RefSeq" id="WP_099831947.1">
    <property type="nucleotide sequence ID" value="NZ_CP023739.1"/>
</dbReference>
<feature type="transmembrane region" description="Helical" evidence="1">
    <location>
        <begin position="95"/>
        <end position="117"/>
    </location>
</feature>
<name>A0A2D2D6Z8_METT3</name>
<feature type="domain" description="DotM C-terminal cytoplasmic" evidence="2">
    <location>
        <begin position="186"/>
        <end position="375"/>
    </location>
</feature>
<organism evidence="3 4">
    <name type="scientific">Methylosinus trichosporium (strain ATCC 35070 / NCIMB 11131 / UNIQEM 75 / OB3b)</name>
    <dbReference type="NCBI Taxonomy" id="595536"/>
    <lineage>
        <taxon>Bacteria</taxon>
        <taxon>Pseudomonadati</taxon>
        <taxon>Pseudomonadota</taxon>
        <taxon>Alphaproteobacteria</taxon>
        <taxon>Hyphomicrobiales</taxon>
        <taxon>Methylocystaceae</taxon>
        <taxon>Methylosinus</taxon>
    </lineage>
</organism>
<dbReference type="Pfam" id="PF23127">
    <property type="entry name" value="DotM_C"/>
    <property type="match status" value="1"/>
</dbReference>
<evidence type="ECO:0000259" key="2">
    <source>
        <dbReference type="Pfam" id="PF23127"/>
    </source>
</evidence>
<evidence type="ECO:0000313" key="4">
    <source>
        <dbReference type="Proteomes" id="UP000230709"/>
    </source>
</evidence>
<keyword evidence="1" id="KW-0812">Transmembrane</keyword>
<geneLocation type="plasmid" evidence="4">
    <name>pob3b2</name>
</geneLocation>
<accession>A0A2D2D6Z8</accession>
<dbReference type="AlphaFoldDB" id="A0A2D2D6Z8"/>
<keyword evidence="4" id="KW-1185">Reference proteome</keyword>
<keyword evidence="1" id="KW-1133">Transmembrane helix</keyword>
<gene>
    <name evidence="3" type="ORF">CQW49_22315</name>
</gene>
<sequence>MSVSHSSQENVSDGAAFLMSVAVFIVGVGVGGWYLWDEQHAAISAIVMQGLHGQMRFIHLFTDRYDVADAQLLATNPATVKFPQLLRLAREVGRFFLLPSIGVTLALAAMCASRAGAKRFSRPLDLEALMREQLRSFRTPSAFVRRRLGLVDIDQAKPRPADRALTRTEWIERWATDDKGAFIEGAARAELTRQLGWARREPEDAPPHVRCILAAFALHRARRRDEAQRYLGDLSSALGMTGKEGRAGPDRALAFPSAVIERADHWMGERDLRQPLVETMAAHGFTTPAAMSALLAARAEGGVLPPAQFGFLKLVDRRLWYALHSLGYPADMFDPLLHPTPLVEAIAARDHWASELLAGAPLRAAAIDHALAAVRKV</sequence>
<protein>
    <recommendedName>
        <fullName evidence="2">DotM C-terminal cytoplasmic domain-containing protein</fullName>
    </recommendedName>
</protein>
<evidence type="ECO:0000256" key="1">
    <source>
        <dbReference type="SAM" id="Phobius"/>
    </source>
</evidence>
<dbReference type="EMBL" id="CP023739">
    <property type="protein sequence ID" value="ATQ70725.1"/>
    <property type="molecule type" value="Genomic_DNA"/>
</dbReference>
<evidence type="ECO:0000313" key="3">
    <source>
        <dbReference type="EMBL" id="ATQ70725.1"/>
    </source>
</evidence>
<keyword evidence="1" id="KW-0472">Membrane</keyword>
<reference evidence="4" key="1">
    <citation type="submission" date="2017-10" db="EMBL/GenBank/DDBJ databases">
        <title>Completed PacBio SMRT sequence of Methylosinus trichosporium OB3b reveals presence of a third large plasmid.</title>
        <authorList>
            <person name="Charles T.C."/>
            <person name="Lynch M.D.J."/>
            <person name="Heil J.R."/>
            <person name="Cheng J."/>
        </authorList>
    </citation>
    <scope>NUCLEOTIDE SEQUENCE [LARGE SCALE GENOMIC DNA]</scope>
    <source>
        <strain evidence="4">OB3b</strain>
        <plasmid evidence="4">pob3b2</plasmid>
    </source>
</reference>
<dbReference type="InterPro" id="IPR056464">
    <property type="entry name" value="DotM_C"/>
</dbReference>
<dbReference type="Proteomes" id="UP000230709">
    <property type="component" value="Plasmid pOB3b2"/>
</dbReference>
<keyword evidence="3" id="KW-0614">Plasmid</keyword>
<proteinExistence type="predicted"/>
<dbReference type="KEGG" id="mtw:CQW49_22315"/>